<evidence type="ECO:0000313" key="1">
    <source>
        <dbReference type="EMBL" id="JAD31980.1"/>
    </source>
</evidence>
<dbReference type="EMBL" id="GBRH01265915">
    <property type="protein sequence ID" value="JAD31980.1"/>
    <property type="molecule type" value="Transcribed_RNA"/>
</dbReference>
<protein>
    <submittedName>
        <fullName evidence="1">Uncharacterized protein</fullName>
    </submittedName>
</protein>
<accession>A0A0A8Z5E7</accession>
<reference evidence="1" key="2">
    <citation type="journal article" date="2015" name="Data Brief">
        <title>Shoot transcriptome of the giant reed, Arundo donax.</title>
        <authorList>
            <person name="Barrero R.A."/>
            <person name="Guerrero F.D."/>
            <person name="Moolhuijzen P."/>
            <person name="Goolsby J.A."/>
            <person name="Tidwell J."/>
            <person name="Bellgard S.E."/>
            <person name="Bellgard M.I."/>
        </authorList>
    </citation>
    <scope>NUCLEOTIDE SEQUENCE</scope>
    <source>
        <tissue evidence="1">Shoot tissue taken approximately 20 cm above the soil surface</tissue>
    </source>
</reference>
<proteinExistence type="predicted"/>
<reference evidence="1" key="1">
    <citation type="submission" date="2014-09" db="EMBL/GenBank/DDBJ databases">
        <authorList>
            <person name="Magalhaes I.L.F."/>
            <person name="Oliveira U."/>
            <person name="Santos F.R."/>
            <person name="Vidigal T.H.D.A."/>
            <person name="Brescovit A.D."/>
            <person name="Santos A.J."/>
        </authorList>
    </citation>
    <scope>NUCLEOTIDE SEQUENCE</scope>
    <source>
        <tissue evidence="1">Shoot tissue taken approximately 20 cm above the soil surface</tissue>
    </source>
</reference>
<organism evidence="1">
    <name type="scientific">Arundo donax</name>
    <name type="common">Giant reed</name>
    <name type="synonym">Donax arundinaceus</name>
    <dbReference type="NCBI Taxonomy" id="35708"/>
    <lineage>
        <taxon>Eukaryota</taxon>
        <taxon>Viridiplantae</taxon>
        <taxon>Streptophyta</taxon>
        <taxon>Embryophyta</taxon>
        <taxon>Tracheophyta</taxon>
        <taxon>Spermatophyta</taxon>
        <taxon>Magnoliopsida</taxon>
        <taxon>Liliopsida</taxon>
        <taxon>Poales</taxon>
        <taxon>Poaceae</taxon>
        <taxon>PACMAD clade</taxon>
        <taxon>Arundinoideae</taxon>
        <taxon>Arundineae</taxon>
        <taxon>Arundo</taxon>
    </lineage>
</organism>
<sequence>MHKVICTSSHQHTCFPRNTSWTTANVLHHFMTGGSSTANRVGEHICLQILEYLSSC</sequence>
<name>A0A0A8Z5E7_ARUDO</name>
<dbReference type="AlphaFoldDB" id="A0A0A8Z5E7"/>